<evidence type="ECO:0000313" key="2">
    <source>
        <dbReference type="Proteomes" id="UP000828941"/>
    </source>
</evidence>
<dbReference type="EMBL" id="CM039428">
    <property type="protein sequence ID" value="KAI4351362.1"/>
    <property type="molecule type" value="Genomic_DNA"/>
</dbReference>
<proteinExistence type="predicted"/>
<sequence>MNVNNSKNNQVPTSDQTKRPSVICNYRKKTENAESSQEVTAATVPQILNDKISQLVHLRNQFKTVDLSTLLLLQLLQAPSMKRDLVLGKRYGDYIFSSKVLPILQSP</sequence>
<keyword evidence="2" id="KW-1185">Reference proteome</keyword>
<name>A0ACB9PUB3_BAUVA</name>
<dbReference type="Proteomes" id="UP000828941">
    <property type="component" value="Chromosome 3"/>
</dbReference>
<comment type="caution">
    <text evidence="1">The sequence shown here is derived from an EMBL/GenBank/DDBJ whole genome shotgun (WGS) entry which is preliminary data.</text>
</comment>
<accession>A0ACB9PUB3</accession>
<organism evidence="1 2">
    <name type="scientific">Bauhinia variegata</name>
    <name type="common">Purple orchid tree</name>
    <name type="synonym">Phanera variegata</name>
    <dbReference type="NCBI Taxonomy" id="167791"/>
    <lineage>
        <taxon>Eukaryota</taxon>
        <taxon>Viridiplantae</taxon>
        <taxon>Streptophyta</taxon>
        <taxon>Embryophyta</taxon>
        <taxon>Tracheophyta</taxon>
        <taxon>Spermatophyta</taxon>
        <taxon>Magnoliopsida</taxon>
        <taxon>eudicotyledons</taxon>
        <taxon>Gunneridae</taxon>
        <taxon>Pentapetalae</taxon>
        <taxon>rosids</taxon>
        <taxon>fabids</taxon>
        <taxon>Fabales</taxon>
        <taxon>Fabaceae</taxon>
        <taxon>Cercidoideae</taxon>
        <taxon>Cercideae</taxon>
        <taxon>Bauhiniinae</taxon>
        <taxon>Bauhinia</taxon>
    </lineage>
</organism>
<protein>
    <submittedName>
        <fullName evidence="1">Uncharacterized protein</fullName>
    </submittedName>
</protein>
<reference evidence="1 2" key="1">
    <citation type="journal article" date="2022" name="DNA Res.">
        <title>Chromosomal-level genome assembly of the orchid tree Bauhinia variegata (Leguminosae; Cercidoideae) supports the allotetraploid origin hypothesis of Bauhinia.</title>
        <authorList>
            <person name="Zhong Y."/>
            <person name="Chen Y."/>
            <person name="Zheng D."/>
            <person name="Pang J."/>
            <person name="Liu Y."/>
            <person name="Luo S."/>
            <person name="Meng S."/>
            <person name="Qian L."/>
            <person name="Wei D."/>
            <person name="Dai S."/>
            <person name="Zhou R."/>
        </authorList>
    </citation>
    <scope>NUCLEOTIDE SEQUENCE [LARGE SCALE GENOMIC DNA]</scope>
    <source>
        <strain evidence="1">BV-YZ2020</strain>
    </source>
</reference>
<evidence type="ECO:0000313" key="1">
    <source>
        <dbReference type="EMBL" id="KAI4351362.1"/>
    </source>
</evidence>
<gene>
    <name evidence="1" type="ORF">L6164_005735</name>
</gene>